<gene>
    <name evidence="2" type="ORF">BDP27DRAFT_1420146</name>
</gene>
<dbReference type="OrthoDB" id="2634326at2759"/>
<name>A0A9P5PQF0_9AGAR</name>
<dbReference type="EMBL" id="JADNRY010000042">
    <property type="protein sequence ID" value="KAF9070266.1"/>
    <property type="molecule type" value="Genomic_DNA"/>
</dbReference>
<feature type="compositionally biased region" description="Polar residues" evidence="1">
    <location>
        <begin position="376"/>
        <end position="391"/>
    </location>
</feature>
<evidence type="ECO:0000256" key="1">
    <source>
        <dbReference type="SAM" id="MobiDB-lite"/>
    </source>
</evidence>
<accession>A0A9P5PQF0</accession>
<keyword evidence="3" id="KW-1185">Reference proteome</keyword>
<sequence>MFDAHLKGFTLSLTENDLLCNCSKSEDDGSGHAKSIVNLSLPSSVKEIPSVAKLYSFLNQLTYSDGLAGALLATTKEFLTSPNCDYLPDPPLGSTRNLYCRSDARYGQDDPICWPQPYNPRYPFYAAISKKPTDPHSFESSIMWLDLREGDLSFTSQGEERKEGIVKSEIMTALQRKIALLKPRVSVFYEGNPDSTRRTFLKENIDSIDLFLTRLGTVSAMLCDQQHGLTELQRAYLTAKAILDFHRLVEKSRISDSPATVDTDKMGCFVWNDTEARMLYFAGLPVFYIHPWSAFDHQIIEKVVPLQQPCFPPPANPPYRPILTSQAGSDGKFGAICMATHKCFETISPFENMHLPGAYASSYVIGQGRIMAPASSPASTSVLPQTSQPASRHSGATRHPARKSYKQRQSTSNPPKPQCDIFGDLPKDDPLVPPVIPAWRDVNETIRQDGVTAQKKLLVAPDAGLFFGLQTESRQTPYFFMWQHFRPVYLRGLRAGTPPRSVEFWRKMLAYPFLNLVNVMTRI</sequence>
<comment type="caution">
    <text evidence="2">The sequence shown here is derived from an EMBL/GenBank/DDBJ whole genome shotgun (WGS) entry which is preliminary data.</text>
</comment>
<dbReference type="Proteomes" id="UP000772434">
    <property type="component" value="Unassembled WGS sequence"/>
</dbReference>
<proteinExistence type="predicted"/>
<protein>
    <submittedName>
        <fullName evidence="2">Uncharacterized protein</fullName>
    </submittedName>
</protein>
<evidence type="ECO:0000313" key="2">
    <source>
        <dbReference type="EMBL" id="KAF9070266.1"/>
    </source>
</evidence>
<feature type="compositionally biased region" description="Basic residues" evidence="1">
    <location>
        <begin position="395"/>
        <end position="406"/>
    </location>
</feature>
<evidence type="ECO:0000313" key="3">
    <source>
        <dbReference type="Proteomes" id="UP000772434"/>
    </source>
</evidence>
<reference evidence="2" key="1">
    <citation type="submission" date="2020-11" db="EMBL/GenBank/DDBJ databases">
        <authorList>
            <consortium name="DOE Joint Genome Institute"/>
            <person name="Ahrendt S."/>
            <person name="Riley R."/>
            <person name="Andreopoulos W."/>
            <person name="Labutti K."/>
            <person name="Pangilinan J."/>
            <person name="Ruiz-Duenas F.J."/>
            <person name="Barrasa J.M."/>
            <person name="Sanchez-Garcia M."/>
            <person name="Camarero S."/>
            <person name="Miyauchi S."/>
            <person name="Serrano A."/>
            <person name="Linde D."/>
            <person name="Babiker R."/>
            <person name="Drula E."/>
            <person name="Ayuso-Fernandez I."/>
            <person name="Pacheco R."/>
            <person name="Padilla G."/>
            <person name="Ferreira P."/>
            <person name="Barriuso J."/>
            <person name="Kellner H."/>
            <person name="Castanera R."/>
            <person name="Alfaro M."/>
            <person name="Ramirez L."/>
            <person name="Pisabarro A.G."/>
            <person name="Kuo A."/>
            <person name="Tritt A."/>
            <person name="Lipzen A."/>
            <person name="He G."/>
            <person name="Yan M."/>
            <person name="Ng V."/>
            <person name="Cullen D."/>
            <person name="Martin F."/>
            <person name="Rosso M.-N."/>
            <person name="Henrissat B."/>
            <person name="Hibbett D."/>
            <person name="Martinez A.T."/>
            <person name="Grigoriev I.V."/>
        </authorList>
    </citation>
    <scope>NUCLEOTIDE SEQUENCE</scope>
    <source>
        <strain evidence="2">AH 40177</strain>
    </source>
</reference>
<feature type="region of interest" description="Disordered" evidence="1">
    <location>
        <begin position="375"/>
        <end position="424"/>
    </location>
</feature>
<organism evidence="2 3">
    <name type="scientific">Rhodocollybia butyracea</name>
    <dbReference type="NCBI Taxonomy" id="206335"/>
    <lineage>
        <taxon>Eukaryota</taxon>
        <taxon>Fungi</taxon>
        <taxon>Dikarya</taxon>
        <taxon>Basidiomycota</taxon>
        <taxon>Agaricomycotina</taxon>
        <taxon>Agaricomycetes</taxon>
        <taxon>Agaricomycetidae</taxon>
        <taxon>Agaricales</taxon>
        <taxon>Marasmiineae</taxon>
        <taxon>Omphalotaceae</taxon>
        <taxon>Rhodocollybia</taxon>
    </lineage>
</organism>
<dbReference type="AlphaFoldDB" id="A0A9P5PQF0"/>